<comment type="caution">
    <text evidence="2">The sequence shown here is derived from an EMBL/GenBank/DDBJ whole genome shotgun (WGS) entry which is preliminary data.</text>
</comment>
<sequence length="251" mass="26952">MDLTSMSAPGVESLCMGSSKGFTRALNGEDKEPIGEVTLPIEKFEIGPCTFDVTFQVSDIPNPFNLLLGDPDCIHAACAIPSSLHQKVKFVVNGKYQMSALSQKIKGQTVSALRKLEVNAEAVHLSKSARRKARKKIKKIGSIALTSDPPAPKEPVDPLPCITESSSTVEPLSAPPHSSLSPPCISNHEISSINVNAPSSEQAFSDGMSRAPRTMPVPISPWRAGIALTKGQSPMQECILRMVGPWTYLFS</sequence>
<dbReference type="Proteomes" id="UP000233551">
    <property type="component" value="Unassembled WGS sequence"/>
</dbReference>
<feature type="region of interest" description="Disordered" evidence="1">
    <location>
        <begin position="141"/>
        <end position="181"/>
    </location>
</feature>
<organism evidence="2 3">
    <name type="scientific">Punica granatum</name>
    <name type="common">Pomegranate</name>
    <dbReference type="NCBI Taxonomy" id="22663"/>
    <lineage>
        <taxon>Eukaryota</taxon>
        <taxon>Viridiplantae</taxon>
        <taxon>Streptophyta</taxon>
        <taxon>Embryophyta</taxon>
        <taxon>Tracheophyta</taxon>
        <taxon>Spermatophyta</taxon>
        <taxon>Magnoliopsida</taxon>
        <taxon>eudicotyledons</taxon>
        <taxon>Gunneridae</taxon>
        <taxon>Pentapetalae</taxon>
        <taxon>rosids</taxon>
        <taxon>malvids</taxon>
        <taxon>Myrtales</taxon>
        <taxon>Lythraceae</taxon>
        <taxon>Punica</taxon>
    </lineage>
</organism>
<gene>
    <name evidence="2" type="ORF">CRG98_006471</name>
</gene>
<proteinExistence type="predicted"/>
<evidence type="ECO:0000313" key="3">
    <source>
        <dbReference type="Proteomes" id="UP000233551"/>
    </source>
</evidence>
<keyword evidence="3" id="KW-1185">Reference proteome</keyword>
<dbReference type="EMBL" id="PGOL01000289">
    <property type="protein sequence ID" value="PKI73129.1"/>
    <property type="molecule type" value="Genomic_DNA"/>
</dbReference>
<evidence type="ECO:0000256" key="1">
    <source>
        <dbReference type="SAM" id="MobiDB-lite"/>
    </source>
</evidence>
<dbReference type="STRING" id="22663.A0A2I0KXE6"/>
<feature type="compositionally biased region" description="Low complexity" evidence="1">
    <location>
        <begin position="171"/>
        <end position="181"/>
    </location>
</feature>
<dbReference type="AlphaFoldDB" id="A0A2I0KXE6"/>
<evidence type="ECO:0000313" key="2">
    <source>
        <dbReference type="EMBL" id="PKI73129.1"/>
    </source>
</evidence>
<reference evidence="2 3" key="1">
    <citation type="submission" date="2017-11" db="EMBL/GenBank/DDBJ databases">
        <title>De-novo sequencing of pomegranate (Punica granatum L.) genome.</title>
        <authorList>
            <person name="Akparov Z."/>
            <person name="Amiraslanov A."/>
            <person name="Hajiyeva S."/>
            <person name="Abbasov M."/>
            <person name="Kaur K."/>
            <person name="Hamwieh A."/>
            <person name="Solovyev V."/>
            <person name="Salamov A."/>
            <person name="Braich B."/>
            <person name="Kosarev P."/>
            <person name="Mahmoud A."/>
            <person name="Hajiyev E."/>
            <person name="Babayeva S."/>
            <person name="Izzatullayeva V."/>
            <person name="Mammadov A."/>
            <person name="Mammadov A."/>
            <person name="Sharifova S."/>
            <person name="Ojaghi J."/>
            <person name="Eynullazada K."/>
            <person name="Bayramov B."/>
            <person name="Abdulazimova A."/>
            <person name="Shahmuradov I."/>
        </authorList>
    </citation>
    <scope>NUCLEOTIDE SEQUENCE [LARGE SCALE GENOMIC DNA]</scope>
    <source>
        <strain evidence="3">cv. AG2017</strain>
        <tissue evidence="2">Leaf</tissue>
    </source>
</reference>
<accession>A0A2I0KXE6</accession>
<name>A0A2I0KXE6_PUNGR</name>
<protein>
    <submittedName>
        <fullName evidence="2">Uncharacterized protein</fullName>
    </submittedName>
</protein>